<feature type="domain" description="Transposase IS110-like N-terminal" evidence="1">
    <location>
        <begin position="13"/>
        <end position="152"/>
    </location>
</feature>
<accession>A0A1B4PZ88</accession>
<dbReference type="PANTHER" id="PTHR33055:SF3">
    <property type="entry name" value="PUTATIVE TRANSPOSASE FOR IS117-RELATED"/>
    <property type="match status" value="1"/>
</dbReference>
<evidence type="ECO:0000259" key="2">
    <source>
        <dbReference type="Pfam" id="PF02371"/>
    </source>
</evidence>
<organism evidence="3 4">
    <name type="scientific">Burkholderia cepacia</name>
    <name type="common">Pseudomonas cepacia</name>
    <dbReference type="NCBI Taxonomy" id="292"/>
    <lineage>
        <taxon>Bacteria</taxon>
        <taxon>Pseudomonadati</taxon>
        <taxon>Pseudomonadota</taxon>
        <taxon>Betaproteobacteria</taxon>
        <taxon>Burkholderiales</taxon>
        <taxon>Burkholderiaceae</taxon>
        <taxon>Burkholderia</taxon>
        <taxon>Burkholderia cepacia complex</taxon>
    </lineage>
</organism>
<dbReference type="GO" id="GO:0003677">
    <property type="term" value="F:DNA binding"/>
    <property type="evidence" value="ECO:0007669"/>
    <property type="project" value="InterPro"/>
</dbReference>
<dbReference type="GO" id="GO:0004803">
    <property type="term" value="F:transposase activity"/>
    <property type="evidence" value="ECO:0007669"/>
    <property type="project" value="InterPro"/>
</dbReference>
<dbReference type="InterPro" id="IPR002525">
    <property type="entry name" value="Transp_IS110-like_N"/>
</dbReference>
<dbReference type="NCBIfam" id="NF033542">
    <property type="entry name" value="transpos_IS110"/>
    <property type="match status" value="1"/>
</dbReference>
<gene>
    <name evidence="3" type="ORF">WT26_25295</name>
</gene>
<dbReference type="Pfam" id="PF02371">
    <property type="entry name" value="Transposase_20"/>
    <property type="match status" value="1"/>
</dbReference>
<dbReference type="AlphaFoldDB" id="A0A1B4PZ88"/>
<protein>
    <submittedName>
        <fullName evidence="3">Transposase</fullName>
    </submittedName>
</protein>
<feature type="domain" description="Transposase IS116/IS110/IS902 C-terminal" evidence="2">
    <location>
        <begin position="219"/>
        <end position="295"/>
    </location>
</feature>
<reference evidence="3 4" key="1">
    <citation type="submission" date="2015-12" db="EMBL/GenBank/DDBJ databases">
        <title>Diversity of Burkholderia near neighbor genomes.</title>
        <authorList>
            <person name="Sahl J."/>
            <person name="Wagner D."/>
            <person name="Keim P."/>
        </authorList>
    </citation>
    <scope>NUCLEOTIDE SEQUENCE [LARGE SCALE GENOMIC DNA]</scope>
    <source>
        <strain evidence="3 4">MSMB1184WGS</strain>
    </source>
</reference>
<name>A0A1B4PZ88_BURCE</name>
<dbReference type="EMBL" id="CP013444">
    <property type="protein sequence ID" value="AOK19257.1"/>
    <property type="molecule type" value="Genomic_DNA"/>
</dbReference>
<evidence type="ECO:0000313" key="3">
    <source>
        <dbReference type="EMBL" id="AOK19257.1"/>
    </source>
</evidence>
<evidence type="ECO:0000313" key="4">
    <source>
        <dbReference type="Proteomes" id="UP000094776"/>
    </source>
</evidence>
<dbReference type="InterPro" id="IPR047650">
    <property type="entry name" value="Transpos_IS110"/>
</dbReference>
<dbReference type="PANTHER" id="PTHR33055">
    <property type="entry name" value="TRANSPOSASE FOR INSERTION SEQUENCE ELEMENT IS1111A"/>
    <property type="match status" value="1"/>
</dbReference>
<proteinExistence type="predicted"/>
<dbReference type="Pfam" id="PF01548">
    <property type="entry name" value="DEDD_Tnp_IS110"/>
    <property type="match status" value="1"/>
</dbReference>
<dbReference type="RefSeq" id="WP_069271077.1">
    <property type="nucleotide sequence ID" value="NZ_CP013444.1"/>
</dbReference>
<dbReference type="InterPro" id="IPR003346">
    <property type="entry name" value="Transposase_20"/>
</dbReference>
<dbReference type="GO" id="GO:0006313">
    <property type="term" value="P:DNA transposition"/>
    <property type="evidence" value="ECO:0007669"/>
    <property type="project" value="InterPro"/>
</dbReference>
<evidence type="ECO:0000259" key="1">
    <source>
        <dbReference type="Pfam" id="PF01548"/>
    </source>
</evidence>
<sequence>MSQQCSTAIARMGIDIGKSVFHVVGLDANGKPVFRNRFTRERLLEFLARASPTIIGMEACPGSNWLARKAIGQGHQVRIVPAQFVKPFVKSNKTDIVDAEAIAEAISRPTMRFTQPKTEAQLDLQALHRVRQRLVSSKTAIVNQARAFLLEYGLTIGAGPAYFVRDMPGILADDGNGLTPAMRDLLQEQWQEYRSIEARLLQLRHQIEAIAGADDVTTRLISIPGIAHLTATAITAFAGTGTQFKSGRHFAAWLGLVPGEFSTGGKQHLLGITKRGNPYLRKLLIHGARACVLHLDRTKDHLGLWISEMEAKGIHRNKVIVALANKLARIAWTILTRRGTFYLRQPQAQ</sequence>
<dbReference type="Proteomes" id="UP000094776">
    <property type="component" value="Chromosome 2"/>
</dbReference>